<protein>
    <recommendedName>
        <fullName evidence="13">DNA-directed RNA polymerase</fullName>
        <ecNumber evidence="13">2.7.7.6</ecNumber>
    </recommendedName>
</protein>
<dbReference type="Gene3D" id="1.10.287.280">
    <property type="match status" value="1"/>
</dbReference>
<keyword evidence="3 13" id="KW-0240">DNA-directed RNA polymerase</keyword>
<dbReference type="Gene3D" id="1.10.1320.10">
    <property type="entry name" value="DNA-directed RNA polymerase, N-terminal domain"/>
    <property type="match status" value="1"/>
</dbReference>
<evidence type="ECO:0000256" key="13">
    <source>
        <dbReference type="RuleBase" id="RU003805"/>
    </source>
</evidence>
<comment type="catalytic activity">
    <reaction evidence="9 13">
        <text>RNA(n) + a ribonucleoside 5'-triphosphate = RNA(n+1) + diphosphate</text>
        <dbReference type="Rhea" id="RHEA:21248"/>
        <dbReference type="Rhea" id="RHEA-COMP:14527"/>
        <dbReference type="Rhea" id="RHEA-COMP:17342"/>
        <dbReference type="ChEBI" id="CHEBI:33019"/>
        <dbReference type="ChEBI" id="CHEBI:61557"/>
        <dbReference type="ChEBI" id="CHEBI:140395"/>
        <dbReference type="EC" id="2.7.7.6"/>
    </reaction>
</comment>
<comment type="function">
    <text evidence="10">DNA-dependent RNA polymerase catalyzes the transcription of mitochondrial DNA into RNA using the four ribonucleoside triphosphates as substrates. Component of the mitochondrial transcription initiation complex, composed at least of TFB2M, TFAM and POLRMT that is required for basal transcription of mitochondrial DNA. In this complex, TFAM recruits POLRMT to a specific promoter whereas TFB2M induces structural changes in POLRMT to enable promoter opening and trapping of the DNA non-template strand. Has DNA primase activity. Catalyzes the synthesis of short RNA primers that are necessary for the initiation of lagging-strand DNA synthesis from the origin of light-strand DNA replication (OriL).</text>
</comment>
<evidence type="ECO:0000256" key="3">
    <source>
        <dbReference type="ARBA" id="ARBA00022478"/>
    </source>
</evidence>
<dbReference type="GO" id="GO:0034245">
    <property type="term" value="C:mitochondrial DNA-directed RNA polymerase complex"/>
    <property type="evidence" value="ECO:0007669"/>
    <property type="project" value="TreeGrafter"/>
</dbReference>
<dbReference type="PROSITE" id="PS51375">
    <property type="entry name" value="PPR"/>
    <property type="match status" value="1"/>
</dbReference>
<comment type="function">
    <text evidence="13">DNA-dependent RNA polymerase catalyzes the transcription of DNA into RNA using the four ribonucleoside triphosphates as substrates.</text>
</comment>
<dbReference type="GO" id="GO:0003899">
    <property type="term" value="F:DNA-directed RNA polymerase activity"/>
    <property type="evidence" value="ECO:0007669"/>
    <property type="project" value="UniProtKB-EC"/>
</dbReference>
<keyword evidence="8 13" id="KW-0804">Transcription</keyword>
<dbReference type="InterPro" id="IPR037159">
    <property type="entry name" value="RNA_POL_N_sf"/>
</dbReference>
<feature type="repeat" description="PPR" evidence="12">
    <location>
        <begin position="310"/>
        <end position="344"/>
    </location>
</feature>
<keyword evidence="4 13" id="KW-0808">Transferase</keyword>
<reference evidence="16" key="3">
    <citation type="submission" date="2025-09" db="UniProtKB">
        <authorList>
            <consortium name="Ensembl"/>
        </authorList>
    </citation>
    <scope>IDENTIFICATION</scope>
</reference>
<evidence type="ECO:0000313" key="17">
    <source>
        <dbReference type="Proteomes" id="UP000008912"/>
    </source>
</evidence>
<sequence length="1286" mass="143583">MPRASGAPLLPGNCGSGALLPPRGPFAASVACETTTPGRRGGAGAVRAARAALRAVCGMLALRWGHSASGFRRALWPAGRPGPLAEEGALSGVWGRRRRSSASPCEQDHQRDWGHAELLEVLEARVRQLQAECVSEATVKRVGVAQGLRASARLQPPGKAQAGPEGTAEELGGRWAQKLDQEKFAMQKRKQQLELKLQVRAQQLACEYKLRVAPRLLDTQLAGRLQHWEQEVPEGLWEEQLVWLLQEAPRKLSPEVEQAPKAGSASVQQEIRQQRLLAFLECCLLTDHLPLAHHVLVTYHGRSRQQQRLTLAMYNTVMLGWARKGSFKELVYVFFMVKDAGLTPDLLSYAAALQCMGRLDQDTSTIQRCLDQMARDGLKLQGLFTSVPLRQEEQAVVLKAVRKAQPTFSPPPPPRPPPQVNTSPLLREIYAKSGPVSYPKLHLPLQSLQKLFREQLRMELATTVTVESVEKARVPTEEVLQARDTLKQLRAEWAEALCLGLQELKASEAQAARSCRSTIFPYLCVLSERELAELLLQTLQVLPPQGESLLSLAQQLGLRVFNRHTVQRKQLSSQVRALQRRYYRYLHLLASDTQVAAPPLPRQYWEALGAPAAPHEQPWPLPVLVQLGKKLAEVLVEVVRMPGSLVTPQGSCTLIPVLYHVYSFRSFRQIGILKPHPAFTELLAVAAEHTLTFEAAEVPMLCPPLPWMSPHTGAFLLSPTKLMRSLEGTMQHQRLLDSCPPAELHGALDALTQLGNCAWRVNGRVLDLVLELFTAKGCPRLGVPAPPSEAPRPPDGRLPPSASSAQKAEVRREVARCLKVAREMHSLRSDALYRLSLAQHLRDRVFWLPHNMDFRGRTYPCPPHFNHLGSDLARALLEFAQGRPLGPHGLDWLKIHLVNLTGLKKHEPLRARLLFADEVMDDILDSADRPMTGRKWWMEADEPWQALACCMEIARAVRTADPTAYVSHFPVHQDGSCNGLQHYAALGRDSVGAASVNLLPSDLPQDVYSGVAAQVEVFRRQDAERGVRVAQVLEGFISRKVVKQTVMTVVYGVTRYGGRLQIERRLRELSNFPQEFVWEASHYLVRQVFNSLQEMFSGTRAIQHWLTESARLISHAGSAVEWVTPLGIPVIQPYHQDSKVLISGGIQSLTFSQSGDTTQKPNTLKQKNGFPPNFIHSLDSSHMMLTALHCYRKGLTFVSVHDCFWTHAADVEVMNQVCREQFVQLHSQPILHNLSRFLVKRFCSGARSPKHSKNVWLGKLQDTLKSVPKTGAFDLEQVKHSTYFFS</sequence>
<dbReference type="InterPro" id="IPR002092">
    <property type="entry name" value="DNA-dir_Rpol_phage-type"/>
</dbReference>
<accession>G1L7Q8</accession>
<dbReference type="GeneTree" id="ENSGT00390000008060"/>
<dbReference type="Gene3D" id="1.25.40.10">
    <property type="entry name" value="Tetratricopeptide repeat domain"/>
    <property type="match status" value="1"/>
</dbReference>
<comment type="similarity">
    <text evidence="2 13">Belongs to the phage and mitochondrial RNA polymerase family.</text>
</comment>
<evidence type="ECO:0000256" key="9">
    <source>
        <dbReference type="ARBA" id="ARBA00048552"/>
    </source>
</evidence>
<dbReference type="Gene3D" id="1.10.150.20">
    <property type="entry name" value="5' to 3' exonuclease, C-terminal subdomain"/>
    <property type="match status" value="1"/>
</dbReference>
<dbReference type="InterPro" id="IPR029262">
    <property type="entry name" value="RPOL_N"/>
</dbReference>
<keyword evidence="6" id="KW-0809">Transit peptide</keyword>
<feature type="compositionally biased region" description="Pro residues" evidence="14">
    <location>
        <begin position="784"/>
        <end position="797"/>
    </location>
</feature>
<feature type="region of interest" description="Disordered" evidence="14">
    <location>
        <begin position="782"/>
        <end position="809"/>
    </location>
</feature>
<proteinExistence type="inferred from homology"/>
<dbReference type="FunFam" id="1.10.1320.10:FF:000002">
    <property type="entry name" value="DNA-directed RNA polymerase"/>
    <property type="match status" value="1"/>
</dbReference>
<dbReference type="Ensembl" id="ENSAMET00000003048.2">
    <property type="protein sequence ID" value="ENSAMEP00000002924.2"/>
    <property type="gene ID" value="ENSAMEG00000002745.2"/>
</dbReference>
<evidence type="ECO:0000256" key="1">
    <source>
        <dbReference type="ARBA" id="ARBA00004173"/>
    </source>
</evidence>
<dbReference type="GO" id="GO:0006391">
    <property type="term" value="P:transcription initiation at mitochondrial promoter"/>
    <property type="evidence" value="ECO:0007669"/>
    <property type="project" value="Ensembl"/>
</dbReference>
<dbReference type="FunFam" id="1.10.287.280:FF:000001">
    <property type="entry name" value="DNA-directed RNA polymerase"/>
    <property type="match status" value="1"/>
</dbReference>
<keyword evidence="7" id="KW-0496">Mitochondrion</keyword>
<evidence type="ECO:0000256" key="7">
    <source>
        <dbReference type="ARBA" id="ARBA00023128"/>
    </source>
</evidence>
<gene>
    <name evidence="16" type="primary">POLRMT</name>
</gene>
<dbReference type="Pfam" id="PF00940">
    <property type="entry name" value="RNA_pol"/>
    <property type="match status" value="1"/>
</dbReference>
<dbReference type="FunFam" id="1.10.150.20:FF:000031">
    <property type="entry name" value="DNA-directed RNA polymerase"/>
    <property type="match status" value="1"/>
</dbReference>
<evidence type="ECO:0000313" key="16">
    <source>
        <dbReference type="Ensembl" id="ENSAMEP00000002924.2"/>
    </source>
</evidence>
<dbReference type="FunFam" id="1.25.40.10:FF:000785">
    <property type="entry name" value="DNA-directed RNA polymerase"/>
    <property type="match status" value="1"/>
</dbReference>
<organism evidence="16 17">
    <name type="scientific">Ailuropoda melanoleuca</name>
    <name type="common">Giant panda</name>
    <dbReference type="NCBI Taxonomy" id="9646"/>
    <lineage>
        <taxon>Eukaryota</taxon>
        <taxon>Metazoa</taxon>
        <taxon>Chordata</taxon>
        <taxon>Craniata</taxon>
        <taxon>Vertebrata</taxon>
        <taxon>Euteleostomi</taxon>
        <taxon>Mammalia</taxon>
        <taxon>Eutheria</taxon>
        <taxon>Laurasiatheria</taxon>
        <taxon>Carnivora</taxon>
        <taxon>Caniformia</taxon>
        <taxon>Ursidae</taxon>
        <taxon>Ailuropoda</taxon>
    </lineage>
</organism>
<dbReference type="InterPro" id="IPR043502">
    <property type="entry name" value="DNA/RNA_pol_sf"/>
</dbReference>
<reference evidence="16" key="2">
    <citation type="submission" date="2025-08" db="UniProtKB">
        <authorList>
            <consortium name="Ensembl"/>
        </authorList>
    </citation>
    <scope>IDENTIFICATION</scope>
</reference>
<dbReference type="GO" id="GO:0001018">
    <property type="term" value="F:mitochondrial promoter sequence-specific DNA binding"/>
    <property type="evidence" value="ECO:0007669"/>
    <property type="project" value="TreeGrafter"/>
</dbReference>
<dbReference type="PANTHER" id="PTHR10102:SF0">
    <property type="entry name" value="DNA-DIRECTED RNA POLYMERASE, MITOCHONDRIAL"/>
    <property type="match status" value="1"/>
</dbReference>
<evidence type="ECO:0000256" key="12">
    <source>
        <dbReference type="PROSITE-ProRule" id="PRU00708"/>
    </source>
</evidence>
<keyword evidence="17" id="KW-1185">Reference proteome</keyword>
<evidence type="ECO:0000256" key="2">
    <source>
        <dbReference type="ARBA" id="ARBA00009493"/>
    </source>
</evidence>
<feature type="domain" description="DNA-directed RNA polymerase N-terminal" evidence="15">
    <location>
        <begin position="453"/>
        <end position="756"/>
    </location>
</feature>
<dbReference type="Proteomes" id="UP000008912">
    <property type="component" value="Unassembled WGS sequence"/>
</dbReference>
<comment type="subunit">
    <text evidence="11">Homodimer. Component of the mitochondrial transcription initiation complex, composed at least of TFB2M, TFAM and POLRMT. In this complex TFAM recruits POLRMT to the promoter whereas TFB2M induces structural changes in POLRMT to enable promoter opening and trapping of the DNA non-template strand. Upon metabolic stress, forms a complex composed of FOXO3, SIRT3 and mitochondrial RNA polymerase POLRMT; the complex is recruited to mtDNA in a SIRT3-dependent manner. Also forms a complex composed of FOXO3, SIRT3, TFAM and POLRMT. Interacts with TFB1M and TFB2M, leading to the stimulation of transcription. Interacts with TEFM. Interacts with MTRES1.</text>
</comment>
<dbReference type="InParanoid" id="G1L7Q8"/>
<dbReference type="Pfam" id="PF14700">
    <property type="entry name" value="RPOL_N"/>
    <property type="match status" value="1"/>
</dbReference>
<evidence type="ECO:0000256" key="5">
    <source>
        <dbReference type="ARBA" id="ARBA00022695"/>
    </source>
</evidence>
<comment type="subcellular location">
    <subcellularLocation>
        <location evidence="1">Mitochondrion</location>
    </subcellularLocation>
</comment>
<reference evidence="16 17" key="1">
    <citation type="journal article" date="2010" name="Nature">
        <title>The sequence and de novo assembly of the giant panda genome.</title>
        <authorList>
            <person name="Li R."/>
            <person name="Fan W."/>
            <person name="Tian G."/>
            <person name="Zhu H."/>
            <person name="He L."/>
            <person name="Cai J."/>
            <person name="Huang Q."/>
            <person name="Cai Q."/>
            <person name="Li B."/>
            <person name="Bai Y."/>
            <person name="Zhang Z."/>
            <person name="Zhang Y."/>
            <person name="Wang W."/>
            <person name="Li J."/>
            <person name="Wei F."/>
            <person name="Li H."/>
            <person name="Jian M."/>
            <person name="Li J."/>
            <person name="Zhang Z."/>
            <person name="Nielsen R."/>
            <person name="Li D."/>
            <person name="Gu W."/>
            <person name="Yang Z."/>
            <person name="Xuan Z."/>
            <person name="Ryder O.A."/>
            <person name="Leung F.C."/>
            <person name="Zhou Y."/>
            <person name="Cao J."/>
            <person name="Sun X."/>
            <person name="Fu Y."/>
            <person name="Fang X."/>
            <person name="Guo X."/>
            <person name="Wang B."/>
            <person name="Hou R."/>
            <person name="Shen F."/>
            <person name="Mu B."/>
            <person name="Ni P."/>
            <person name="Lin R."/>
            <person name="Qian W."/>
            <person name="Wang G."/>
            <person name="Yu C."/>
            <person name="Nie W."/>
            <person name="Wang J."/>
            <person name="Wu Z."/>
            <person name="Liang H."/>
            <person name="Min J."/>
            <person name="Wu Q."/>
            <person name="Cheng S."/>
            <person name="Ruan J."/>
            <person name="Wang M."/>
            <person name="Shi Z."/>
            <person name="Wen M."/>
            <person name="Liu B."/>
            <person name="Ren X."/>
            <person name="Zheng H."/>
            <person name="Dong D."/>
            <person name="Cook K."/>
            <person name="Shan G."/>
            <person name="Zhang H."/>
            <person name="Kosiol C."/>
            <person name="Xie X."/>
            <person name="Lu Z."/>
            <person name="Zheng H."/>
            <person name="Li Y."/>
            <person name="Steiner C.C."/>
            <person name="Lam T.T."/>
            <person name="Lin S."/>
            <person name="Zhang Q."/>
            <person name="Li G."/>
            <person name="Tian J."/>
            <person name="Gong T."/>
            <person name="Liu H."/>
            <person name="Zhang D."/>
            <person name="Fang L."/>
            <person name="Ye C."/>
            <person name="Zhang J."/>
            <person name="Hu W."/>
            <person name="Xu A."/>
            <person name="Ren Y."/>
            <person name="Zhang G."/>
            <person name="Bruford M.W."/>
            <person name="Li Q."/>
            <person name="Ma L."/>
            <person name="Guo Y."/>
            <person name="An N."/>
            <person name="Hu Y."/>
            <person name="Zheng Y."/>
            <person name="Shi Y."/>
            <person name="Li Z."/>
            <person name="Liu Q."/>
            <person name="Chen Y."/>
            <person name="Zhao J."/>
            <person name="Qu N."/>
            <person name="Zhao S."/>
            <person name="Tian F."/>
            <person name="Wang X."/>
            <person name="Wang H."/>
            <person name="Xu L."/>
            <person name="Liu X."/>
            <person name="Vinar T."/>
            <person name="Wang Y."/>
            <person name="Lam T.W."/>
            <person name="Yiu S.M."/>
            <person name="Liu S."/>
            <person name="Zhang H."/>
            <person name="Li D."/>
            <person name="Huang Y."/>
            <person name="Wang X."/>
            <person name="Yang G."/>
            <person name="Jiang Z."/>
            <person name="Wang J."/>
            <person name="Qin N."/>
            <person name="Li L."/>
            <person name="Li J."/>
            <person name="Bolund L."/>
            <person name="Kristiansen K."/>
            <person name="Wong G.K."/>
            <person name="Olson M."/>
            <person name="Zhang X."/>
            <person name="Li S."/>
            <person name="Yang H."/>
            <person name="Wang J."/>
            <person name="Wang J."/>
        </authorList>
    </citation>
    <scope>NUCLEOTIDE SEQUENCE [LARGE SCALE GENOMIC DNA]</scope>
</reference>
<dbReference type="EC" id="2.7.7.6" evidence="13"/>
<evidence type="ECO:0000256" key="6">
    <source>
        <dbReference type="ARBA" id="ARBA00022946"/>
    </source>
</evidence>
<dbReference type="eggNOG" id="KOG1038">
    <property type="taxonomic scope" value="Eukaryota"/>
</dbReference>
<dbReference type="HOGENOM" id="CLU_003364_2_1_1"/>
<name>G1L7Q8_AILME</name>
<dbReference type="PANTHER" id="PTHR10102">
    <property type="entry name" value="DNA-DIRECTED RNA POLYMERASE, MITOCHONDRIAL"/>
    <property type="match status" value="1"/>
</dbReference>
<keyword evidence="5 13" id="KW-0548">Nucleotidyltransferase</keyword>
<evidence type="ECO:0000256" key="8">
    <source>
        <dbReference type="ARBA" id="ARBA00023163"/>
    </source>
</evidence>
<dbReference type="SMART" id="SM01311">
    <property type="entry name" value="RPOL_N"/>
    <property type="match status" value="1"/>
</dbReference>
<evidence type="ECO:0000256" key="4">
    <source>
        <dbReference type="ARBA" id="ARBA00022679"/>
    </source>
</evidence>
<evidence type="ECO:0000256" key="11">
    <source>
        <dbReference type="ARBA" id="ARBA00063316"/>
    </source>
</evidence>
<dbReference type="InterPro" id="IPR011990">
    <property type="entry name" value="TPR-like_helical_dom_sf"/>
</dbReference>
<dbReference type="GO" id="GO:0042645">
    <property type="term" value="C:mitochondrial nucleoid"/>
    <property type="evidence" value="ECO:0007669"/>
    <property type="project" value="Ensembl"/>
</dbReference>
<dbReference type="InterPro" id="IPR046950">
    <property type="entry name" value="DNA-dir_Rpol_C_phage-type"/>
</dbReference>
<dbReference type="PROSITE" id="PS00900">
    <property type="entry name" value="RNA_POL_PHAGE_1"/>
    <property type="match status" value="1"/>
</dbReference>
<dbReference type="SUPFAM" id="SSF56672">
    <property type="entry name" value="DNA/RNA polymerases"/>
    <property type="match status" value="1"/>
</dbReference>
<dbReference type="PROSITE" id="PS00489">
    <property type="entry name" value="RNA_POL_PHAGE_2"/>
    <property type="match status" value="1"/>
</dbReference>
<evidence type="ECO:0000259" key="15">
    <source>
        <dbReference type="SMART" id="SM01311"/>
    </source>
</evidence>
<dbReference type="GO" id="GO:0000175">
    <property type="term" value="F:3'-5'-RNA exonuclease activity"/>
    <property type="evidence" value="ECO:0007669"/>
    <property type="project" value="Ensembl"/>
</dbReference>
<evidence type="ECO:0000256" key="10">
    <source>
        <dbReference type="ARBA" id="ARBA00057821"/>
    </source>
</evidence>
<evidence type="ECO:0000256" key="14">
    <source>
        <dbReference type="SAM" id="MobiDB-lite"/>
    </source>
</evidence>
<dbReference type="InterPro" id="IPR002885">
    <property type="entry name" value="PPR_rpt"/>
</dbReference>
<dbReference type="STRING" id="9646.ENSAMEP00000002924"/>